<dbReference type="EMBL" id="CP016757">
    <property type="protein sequence ID" value="ANZ44143.1"/>
    <property type="molecule type" value="Genomic_DNA"/>
</dbReference>
<name>A0A1B2I2F5_9BACT</name>
<protein>
    <recommendedName>
        <fullName evidence="5">HTH merR-type domain-containing protein</fullName>
    </recommendedName>
</protein>
<evidence type="ECO:0000313" key="6">
    <source>
        <dbReference type="EMBL" id="ANZ44143.1"/>
    </source>
</evidence>
<dbReference type="InterPro" id="IPR009061">
    <property type="entry name" value="DNA-bd_dom_put_sf"/>
</dbReference>
<dbReference type="PANTHER" id="PTHR30204:SF94">
    <property type="entry name" value="HEAVY METAL-DEPENDENT TRANSCRIPTIONAL REGULATOR HI_0293-RELATED"/>
    <property type="match status" value="1"/>
</dbReference>
<dbReference type="PROSITE" id="PS50937">
    <property type="entry name" value="HTH_MERR_2"/>
    <property type="match status" value="1"/>
</dbReference>
<dbReference type="Proteomes" id="UP000093044">
    <property type="component" value="Chromosome"/>
</dbReference>
<keyword evidence="1" id="KW-0805">Transcription regulation</keyword>
<evidence type="ECO:0000259" key="5">
    <source>
        <dbReference type="PROSITE" id="PS50937"/>
    </source>
</evidence>
<dbReference type="Gene3D" id="1.10.1660.10">
    <property type="match status" value="1"/>
</dbReference>
<keyword evidence="4" id="KW-0175">Coiled coil</keyword>
<dbReference type="SUPFAM" id="SSF46955">
    <property type="entry name" value="Putative DNA-binding domain"/>
    <property type="match status" value="1"/>
</dbReference>
<dbReference type="RefSeq" id="WP_066742935.1">
    <property type="nucleotide sequence ID" value="NZ_CP016757.1"/>
</dbReference>
<evidence type="ECO:0000313" key="7">
    <source>
        <dbReference type="Proteomes" id="UP000093044"/>
    </source>
</evidence>
<accession>A0A1B2I2F5</accession>
<keyword evidence="3" id="KW-0804">Transcription</keyword>
<keyword evidence="2" id="KW-0238">DNA-binding</keyword>
<dbReference type="GO" id="GO:0003677">
    <property type="term" value="F:DNA binding"/>
    <property type="evidence" value="ECO:0007669"/>
    <property type="project" value="UniProtKB-KW"/>
</dbReference>
<proteinExistence type="predicted"/>
<dbReference type="STRING" id="1197717.BED41_02990"/>
<keyword evidence="7" id="KW-1185">Reference proteome</keyword>
<sequence length="420" mass="48374">MRIGAFSEQFSLSPETIRYYVNKGLLCPMIKNDRYDFKENDIDDMQLLLRLKSFKFSIVEIHRLLSLRRLSGFDSPNELSDYINILVDHKKKLQREKRELQGIISLLQDEIGSSSGKHSFNAKRKNGVPLQFLQYLACPSCKENLSLSNCSIEKDQILSGTLNCECGFSAVIKNGILIGPSGEISKYDWPDIERNCYRLMNPTLVSYMQKAYHWLLDRLGQCDMDGKVILEDFVNNYCFCHANFEEMPSKALYIISDKYPEIVAIYKGLIDKLGLEQKVLYIAAASDMLPLKDGCVDMYIDFDSANEYALYHKGYSTEALARYFHSESRAIGSFFSFKPNSSAEKELHRQFPESWEHSYDISYFKRYLRSAWANIIDEESIGNVTDSNTDEKASLYHIPGEVGMDVYFAEGFRKKEQKTL</sequence>
<feature type="coiled-coil region" evidence="4">
    <location>
        <begin position="79"/>
        <end position="110"/>
    </location>
</feature>
<feature type="domain" description="HTH merR-type" evidence="5">
    <location>
        <begin position="1"/>
        <end position="67"/>
    </location>
</feature>
<reference evidence="6" key="1">
    <citation type="submission" date="2016-08" db="EMBL/GenBank/DDBJ databases">
        <title>Complete genome of Cloacibacillus porcorum.</title>
        <authorList>
            <person name="Looft T."/>
            <person name="Bayles D.O."/>
            <person name="Alt D.P."/>
        </authorList>
    </citation>
    <scope>NUCLEOTIDE SEQUENCE [LARGE SCALE GENOMIC DNA]</scope>
    <source>
        <strain evidence="6">CL-84</strain>
    </source>
</reference>
<evidence type="ECO:0000256" key="2">
    <source>
        <dbReference type="ARBA" id="ARBA00023125"/>
    </source>
</evidence>
<dbReference type="OrthoDB" id="9791488at2"/>
<evidence type="ECO:0000256" key="3">
    <source>
        <dbReference type="ARBA" id="ARBA00023163"/>
    </source>
</evidence>
<dbReference type="KEGG" id="cpor:BED41_02990"/>
<dbReference type="GeneID" id="83056819"/>
<gene>
    <name evidence="6" type="ORF">BED41_02990</name>
</gene>
<organism evidence="6 7">
    <name type="scientific">Cloacibacillus porcorum</name>
    <dbReference type="NCBI Taxonomy" id="1197717"/>
    <lineage>
        <taxon>Bacteria</taxon>
        <taxon>Thermotogati</taxon>
        <taxon>Synergistota</taxon>
        <taxon>Synergistia</taxon>
        <taxon>Synergistales</taxon>
        <taxon>Synergistaceae</taxon>
        <taxon>Cloacibacillus</taxon>
    </lineage>
</organism>
<dbReference type="InterPro" id="IPR000551">
    <property type="entry name" value="MerR-type_HTH_dom"/>
</dbReference>
<evidence type="ECO:0000256" key="1">
    <source>
        <dbReference type="ARBA" id="ARBA00023015"/>
    </source>
</evidence>
<dbReference type="GO" id="GO:0003700">
    <property type="term" value="F:DNA-binding transcription factor activity"/>
    <property type="evidence" value="ECO:0007669"/>
    <property type="project" value="InterPro"/>
</dbReference>
<dbReference type="PANTHER" id="PTHR30204">
    <property type="entry name" value="REDOX-CYCLING DRUG-SENSING TRANSCRIPTIONAL ACTIVATOR SOXR"/>
    <property type="match status" value="1"/>
</dbReference>
<evidence type="ECO:0000256" key="4">
    <source>
        <dbReference type="SAM" id="Coils"/>
    </source>
</evidence>
<dbReference type="AlphaFoldDB" id="A0A1B2I2F5"/>
<dbReference type="Pfam" id="PF13411">
    <property type="entry name" value="MerR_1"/>
    <property type="match status" value="1"/>
</dbReference>
<dbReference type="InterPro" id="IPR047057">
    <property type="entry name" value="MerR_fam"/>
</dbReference>
<dbReference type="SMART" id="SM00422">
    <property type="entry name" value="HTH_MERR"/>
    <property type="match status" value="1"/>
</dbReference>